<evidence type="ECO:0000313" key="2">
    <source>
        <dbReference type="Proteomes" id="UP001447188"/>
    </source>
</evidence>
<evidence type="ECO:0000313" key="1">
    <source>
        <dbReference type="EMBL" id="KAL0632446.1"/>
    </source>
</evidence>
<gene>
    <name evidence="1" type="ORF">Q9L58_008664</name>
</gene>
<keyword evidence="2" id="KW-1185">Reference proteome</keyword>
<dbReference type="EMBL" id="JBBBZM010000168">
    <property type="protein sequence ID" value="KAL0632446.1"/>
    <property type="molecule type" value="Genomic_DNA"/>
</dbReference>
<sequence length="177" mass="20175">MPITWYEADYNLYNAVAVIFGYGSGPPPGPALATKESLHVGINSYKCYLCNPADMAFAYLNMLNSLFAPRRDLQMSPYCMQPSIHTIGGLVQHIETRSCRCMADSNWWTTYFILTETNEKSQRVKENPGLEVRLEVVELLELYDYWVDVYGEMTGDDGCWVYKRSTLRSWPAGLRGS</sequence>
<reference evidence="1 2" key="1">
    <citation type="submission" date="2024-02" db="EMBL/GenBank/DDBJ databases">
        <title>Discinaceae phylogenomics.</title>
        <authorList>
            <person name="Dirks A.C."/>
            <person name="James T.Y."/>
        </authorList>
    </citation>
    <scope>NUCLEOTIDE SEQUENCE [LARGE SCALE GENOMIC DNA]</scope>
    <source>
        <strain evidence="1 2">ACD0624</strain>
    </source>
</reference>
<proteinExistence type="predicted"/>
<comment type="caution">
    <text evidence="1">The sequence shown here is derived from an EMBL/GenBank/DDBJ whole genome shotgun (WGS) entry which is preliminary data.</text>
</comment>
<dbReference type="Proteomes" id="UP001447188">
    <property type="component" value="Unassembled WGS sequence"/>
</dbReference>
<accession>A0ABR3G9C3</accession>
<protein>
    <submittedName>
        <fullName evidence="1">Uncharacterized protein</fullName>
    </submittedName>
</protein>
<name>A0ABR3G9C3_9PEZI</name>
<organism evidence="1 2">
    <name type="scientific">Discina gigas</name>
    <dbReference type="NCBI Taxonomy" id="1032678"/>
    <lineage>
        <taxon>Eukaryota</taxon>
        <taxon>Fungi</taxon>
        <taxon>Dikarya</taxon>
        <taxon>Ascomycota</taxon>
        <taxon>Pezizomycotina</taxon>
        <taxon>Pezizomycetes</taxon>
        <taxon>Pezizales</taxon>
        <taxon>Discinaceae</taxon>
        <taxon>Discina</taxon>
    </lineage>
</organism>